<dbReference type="GO" id="GO:0006508">
    <property type="term" value="P:proteolysis"/>
    <property type="evidence" value="ECO:0007669"/>
    <property type="project" value="TreeGrafter"/>
</dbReference>
<keyword evidence="4" id="KW-0378">Hydrolase</keyword>
<dbReference type="EMBL" id="NCKV01014150">
    <property type="protein sequence ID" value="RWS21006.1"/>
    <property type="molecule type" value="Genomic_DNA"/>
</dbReference>
<feature type="non-terminal residue" evidence="7">
    <location>
        <position position="230"/>
    </location>
</feature>
<dbReference type="Pfam" id="PF00557">
    <property type="entry name" value="Peptidase_M24"/>
    <property type="match status" value="1"/>
</dbReference>
<comment type="similarity">
    <text evidence="2">Belongs to the peptidase M24B family.</text>
</comment>
<sequence>INLINENQISAKFDFECRVNGANKVSYPSVCATSEHSTIIHYGKNDRFADPSDWILMDAGCEDIEGYCSDITRSWQLDGRKEMSRLEFALYQALQEVHKELISSYKESVTTLDQLFELMCHLNAKVLVEFGIGGKSMSSVEAFRLAYRHCPHHVSHYLGLDIHDTPSIPRNIPLKPGMCFTIEPGLYFRNTNDVRPEFRGIGLRIEDDFCINEKGELENLTRHCPLSNMI</sequence>
<dbReference type="OrthoDB" id="4215474at2759"/>
<name>A0A443S0H0_9ACAR</name>
<dbReference type="Gene3D" id="3.90.230.10">
    <property type="entry name" value="Creatinase/methionine aminopeptidase superfamily"/>
    <property type="match status" value="1"/>
</dbReference>
<dbReference type="VEuPathDB" id="VectorBase:LDEU011034"/>
<dbReference type="InterPro" id="IPR036005">
    <property type="entry name" value="Creatinase/aminopeptidase-like"/>
</dbReference>
<keyword evidence="3" id="KW-0479">Metal-binding</keyword>
<accession>A0A443S0H0</accession>
<dbReference type="GO" id="GO:0004177">
    <property type="term" value="F:aminopeptidase activity"/>
    <property type="evidence" value="ECO:0007669"/>
    <property type="project" value="TreeGrafter"/>
</dbReference>
<evidence type="ECO:0000256" key="5">
    <source>
        <dbReference type="ARBA" id="ARBA00023211"/>
    </source>
</evidence>
<keyword evidence="5" id="KW-0464">Manganese</keyword>
<dbReference type="Proteomes" id="UP000288716">
    <property type="component" value="Unassembled WGS sequence"/>
</dbReference>
<protein>
    <recommendedName>
        <fullName evidence="6">Peptidase M24 domain-containing protein</fullName>
    </recommendedName>
</protein>
<dbReference type="PANTHER" id="PTHR43226">
    <property type="entry name" value="XAA-PRO AMINOPEPTIDASE 3"/>
    <property type="match status" value="1"/>
</dbReference>
<gene>
    <name evidence="7" type="ORF">B4U80_02430</name>
</gene>
<comment type="cofactor">
    <cofactor evidence="1">
        <name>Mn(2+)</name>
        <dbReference type="ChEBI" id="CHEBI:29035"/>
    </cofactor>
</comment>
<feature type="domain" description="Peptidase M24" evidence="6">
    <location>
        <begin position="4"/>
        <end position="213"/>
    </location>
</feature>
<evidence type="ECO:0000256" key="1">
    <source>
        <dbReference type="ARBA" id="ARBA00001936"/>
    </source>
</evidence>
<organism evidence="7 8">
    <name type="scientific">Leptotrombidium deliense</name>
    <dbReference type="NCBI Taxonomy" id="299467"/>
    <lineage>
        <taxon>Eukaryota</taxon>
        <taxon>Metazoa</taxon>
        <taxon>Ecdysozoa</taxon>
        <taxon>Arthropoda</taxon>
        <taxon>Chelicerata</taxon>
        <taxon>Arachnida</taxon>
        <taxon>Acari</taxon>
        <taxon>Acariformes</taxon>
        <taxon>Trombidiformes</taxon>
        <taxon>Prostigmata</taxon>
        <taxon>Anystina</taxon>
        <taxon>Parasitengona</taxon>
        <taxon>Trombiculoidea</taxon>
        <taxon>Trombiculidae</taxon>
        <taxon>Leptotrombidium</taxon>
    </lineage>
</organism>
<evidence type="ECO:0000259" key="6">
    <source>
        <dbReference type="Pfam" id="PF00557"/>
    </source>
</evidence>
<dbReference type="AlphaFoldDB" id="A0A443S0H0"/>
<evidence type="ECO:0000313" key="7">
    <source>
        <dbReference type="EMBL" id="RWS21006.1"/>
    </source>
</evidence>
<dbReference type="PANTHER" id="PTHR43226:SF4">
    <property type="entry name" value="XAA-PRO AMINOPEPTIDASE 3"/>
    <property type="match status" value="1"/>
</dbReference>
<dbReference type="InterPro" id="IPR000994">
    <property type="entry name" value="Pept_M24"/>
</dbReference>
<keyword evidence="8" id="KW-1185">Reference proteome</keyword>
<proteinExistence type="inferred from homology"/>
<dbReference type="GO" id="GO:0005739">
    <property type="term" value="C:mitochondrion"/>
    <property type="evidence" value="ECO:0007669"/>
    <property type="project" value="TreeGrafter"/>
</dbReference>
<comment type="caution">
    <text evidence="7">The sequence shown here is derived from an EMBL/GenBank/DDBJ whole genome shotgun (WGS) entry which is preliminary data.</text>
</comment>
<feature type="non-terminal residue" evidence="7">
    <location>
        <position position="1"/>
    </location>
</feature>
<evidence type="ECO:0000256" key="2">
    <source>
        <dbReference type="ARBA" id="ARBA00008766"/>
    </source>
</evidence>
<evidence type="ECO:0000256" key="4">
    <source>
        <dbReference type="ARBA" id="ARBA00022801"/>
    </source>
</evidence>
<dbReference type="InterPro" id="IPR052433">
    <property type="entry name" value="X-Pro_dipept-like"/>
</dbReference>
<evidence type="ECO:0000313" key="8">
    <source>
        <dbReference type="Proteomes" id="UP000288716"/>
    </source>
</evidence>
<reference evidence="7 8" key="1">
    <citation type="journal article" date="2018" name="Gigascience">
        <title>Genomes of trombidid mites reveal novel predicted allergens and laterally-transferred genes associated with secondary metabolism.</title>
        <authorList>
            <person name="Dong X."/>
            <person name="Chaisiri K."/>
            <person name="Xia D."/>
            <person name="Armstrong S.D."/>
            <person name="Fang Y."/>
            <person name="Donnelly M.J."/>
            <person name="Kadowaki T."/>
            <person name="McGarry J.W."/>
            <person name="Darby A.C."/>
            <person name="Makepeace B.L."/>
        </authorList>
    </citation>
    <scope>NUCLEOTIDE SEQUENCE [LARGE SCALE GENOMIC DNA]</scope>
    <source>
        <strain evidence="7">UoL-UT</strain>
    </source>
</reference>
<dbReference type="SUPFAM" id="SSF55920">
    <property type="entry name" value="Creatinase/aminopeptidase"/>
    <property type="match status" value="1"/>
</dbReference>
<evidence type="ECO:0000256" key="3">
    <source>
        <dbReference type="ARBA" id="ARBA00022723"/>
    </source>
</evidence>
<dbReference type="GO" id="GO:0046872">
    <property type="term" value="F:metal ion binding"/>
    <property type="evidence" value="ECO:0007669"/>
    <property type="project" value="UniProtKB-KW"/>
</dbReference>
<dbReference type="STRING" id="299467.A0A443S0H0"/>